<proteinExistence type="predicted"/>
<dbReference type="HOGENOM" id="CLU_3138766_0_0_10"/>
<sequence length="49" mass="5663">MLMAKKMQFLLLFNKKAPSLRCPNISTKVEASAEHILCRHFLCPYINVL</sequence>
<organism evidence="1 2">
    <name type="scientific">Parabacteroides merdae CL03T12C32</name>
    <dbReference type="NCBI Taxonomy" id="999420"/>
    <lineage>
        <taxon>Bacteria</taxon>
        <taxon>Pseudomonadati</taxon>
        <taxon>Bacteroidota</taxon>
        <taxon>Bacteroidia</taxon>
        <taxon>Bacteroidales</taxon>
        <taxon>Tannerellaceae</taxon>
        <taxon>Parabacteroides</taxon>
    </lineage>
</organism>
<accession>K5YPR3</accession>
<reference evidence="1 2" key="1">
    <citation type="submission" date="2012-02" db="EMBL/GenBank/DDBJ databases">
        <title>The Genome Sequence of Parabacteroides merdae CL03T12C32.</title>
        <authorList>
            <consortium name="The Broad Institute Genome Sequencing Platform"/>
            <person name="Earl A."/>
            <person name="Ward D."/>
            <person name="Feldgarden M."/>
            <person name="Gevers D."/>
            <person name="Zitomersky N.L."/>
            <person name="Coyne M.J."/>
            <person name="Comstock L.E."/>
            <person name="Young S.K."/>
            <person name="Zeng Q."/>
            <person name="Gargeya S."/>
            <person name="Fitzgerald M."/>
            <person name="Haas B."/>
            <person name="Abouelleil A."/>
            <person name="Alvarado L."/>
            <person name="Arachchi H.M."/>
            <person name="Berlin A."/>
            <person name="Chapman S.B."/>
            <person name="Gearin G."/>
            <person name="Goldberg J."/>
            <person name="Griggs A."/>
            <person name="Gujja S."/>
            <person name="Hansen M."/>
            <person name="Heiman D."/>
            <person name="Howarth C."/>
            <person name="Larimer J."/>
            <person name="Lui A."/>
            <person name="MacDonald P.J.P."/>
            <person name="McCowen C."/>
            <person name="Montmayeur A."/>
            <person name="Murphy C."/>
            <person name="Neiman D."/>
            <person name="Pearson M."/>
            <person name="Priest M."/>
            <person name="Roberts A."/>
            <person name="Saif S."/>
            <person name="Shea T."/>
            <person name="Sisk P."/>
            <person name="Stolte C."/>
            <person name="Sykes S."/>
            <person name="Wortman J."/>
            <person name="Nusbaum C."/>
            <person name="Birren B."/>
        </authorList>
    </citation>
    <scope>NUCLEOTIDE SEQUENCE [LARGE SCALE GENOMIC DNA]</scope>
    <source>
        <strain evidence="1 2">CL03T12C32</strain>
    </source>
</reference>
<name>K5YPR3_9BACT</name>
<evidence type="ECO:0000313" key="2">
    <source>
        <dbReference type="Proteomes" id="UP000006271"/>
    </source>
</evidence>
<dbReference type="Proteomes" id="UP000006271">
    <property type="component" value="Unassembled WGS sequence"/>
</dbReference>
<comment type="caution">
    <text evidence="1">The sequence shown here is derived from an EMBL/GenBank/DDBJ whole genome shotgun (WGS) entry which is preliminary data.</text>
</comment>
<dbReference type="EMBL" id="AGZQ01000002">
    <property type="protein sequence ID" value="EKN15992.1"/>
    <property type="molecule type" value="Genomic_DNA"/>
</dbReference>
<gene>
    <name evidence="1" type="ORF">HMPREF1060_00630</name>
</gene>
<protein>
    <submittedName>
        <fullName evidence="1">Uncharacterized protein</fullName>
    </submittedName>
</protein>
<dbReference type="AlphaFoldDB" id="K5YPR3"/>
<evidence type="ECO:0000313" key="1">
    <source>
        <dbReference type="EMBL" id="EKN15992.1"/>
    </source>
</evidence>